<dbReference type="SUPFAM" id="SSF103473">
    <property type="entry name" value="MFS general substrate transporter"/>
    <property type="match status" value="1"/>
</dbReference>
<evidence type="ECO:0000313" key="4">
    <source>
        <dbReference type="EMBL" id="CAH1799423.1"/>
    </source>
</evidence>
<comment type="caution">
    <text evidence="4">The sequence shown here is derived from an EMBL/GenBank/DDBJ whole genome shotgun (WGS) entry which is preliminary data.</text>
</comment>
<evidence type="ECO:0000313" key="5">
    <source>
        <dbReference type="Proteomes" id="UP000749559"/>
    </source>
</evidence>
<dbReference type="GO" id="GO:0022857">
    <property type="term" value="F:transmembrane transporter activity"/>
    <property type="evidence" value="ECO:0007669"/>
    <property type="project" value="InterPro"/>
</dbReference>
<sequence length="527" mass="57575">CLHKRSIIIIHVSVAMEGIKYQSVDNSVESSATWRQTSRKDGSIRLNEMLHTDDTSKVSNDKSEEILLESKPRDNENPPDNGTFAMLTNDDIDEHINDDILANEENASIKDETKLDGTVHHMSQPEKKGKLAITFLLYLAVAVVGMVATVIGPTLLDLKDQLGVGNAEMSLSFAFYSGGYALGGLIAGFMASKYDVDPILQLALFLGMGAGFTIAIPWLGNIWAVLVFFSLNGTSFGVIETVSSALLIKIWSPNSGPYIQVFSLSYSVGNTLTSLVARPFVSEIGLSKFNIKNNHSDMTNISLTVSERFGKRSHTYGQQTPKEYGFENEGNMTDLSLSGTGLSNLKESDIGFVYLIIGLLSAAVGLCFLILYILTKTTCTFNSCFNNSTSATKTTNYKEIDDPSNTINDITYAPFAKCYKFQLLATLLLMYFLFAILLMTGGGLVMTFAVEGLKWPKSQGTAIIAAYWGAQIFSKLPSIVILASKILSVNQVIVIDLTLLACSYAVMVIFVQKHYIVIWVTLLTAGL</sequence>
<dbReference type="Pfam" id="PF07690">
    <property type="entry name" value="MFS_1"/>
    <property type="match status" value="1"/>
</dbReference>
<dbReference type="Proteomes" id="UP000749559">
    <property type="component" value="Unassembled WGS sequence"/>
</dbReference>
<dbReference type="EMBL" id="CAIIXF020000011">
    <property type="protein sequence ID" value="CAH1799423.1"/>
    <property type="molecule type" value="Genomic_DNA"/>
</dbReference>
<dbReference type="PANTHER" id="PTHR23121">
    <property type="entry name" value="SODIUM-DEPENDENT GLUCOSE TRANSPORTER 1"/>
    <property type="match status" value="1"/>
</dbReference>
<dbReference type="AlphaFoldDB" id="A0A8J1TC42"/>
<keyword evidence="3" id="KW-0472">Membrane</keyword>
<keyword evidence="1" id="KW-0812">Transmembrane</keyword>
<keyword evidence="2" id="KW-1133">Transmembrane helix</keyword>
<evidence type="ECO:0000256" key="3">
    <source>
        <dbReference type="ARBA" id="ARBA00023136"/>
    </source>
</evidence>
<protein>
    <submittedName>
        <fullName evidence="4">Uncharacterized protein</fullName>
    </submittedName>
</protein>
<organism evidence="4 5">
    <name type="scientific">Owenia fusiformis</name>
    <name type="common">Polychaete worm</name>
    <dbReference type="NCBI Taxonomy" id="6347"/>
    <lineage>
        <taxon>Eukaryota</taxon>
        <taxon>Metazoa</taxon>
        <taxon>Spiralia</taxon>
        <taxon>Lophotrochozoa</taxon>
        <taxon>Annelida</taxon>
        <taxon>Polychaeta</taxon>
        <taxon>Sedentaria</taxon>
        <taxon>Canalipalpata</taxon>
        <taxon>Sabellida</taxon>
        <taxon>Oweniida</taxon>
        <taxon>Oweniidae</taxon>
        <taxon>Owenia</taxon>
    </lineage>
</organism>
<accession>A0A8J1TC42</accession>
<evidence type="ECO:0000256" key="1">
    <source>
        <dbReference type="ARBA" id="ARBA00022692"/>
    </source>
</evidence>
<proteinExistence type="predicted"/>
<dbReference type="OrthoDB" id="546893at2759"/>
<feature type="non-terminal residue" evidence="4">
    <location>
        <position position="1"/>
    </location>
</feature>
<dbReference type="InterPro" id="IPR011701">
    <property type="entry name" value="MFS"/>
</dbReference>
<dbReference type="Gene3D" id="1.20.1250.20">
    <property type="entry name" value="MFS general substrate transporter like domains"/>
    <property type="match status" value="1"/>
</dbReference>
<dbReference type="InterPro" id="IPR036259">
    <property type="entry name" value="MFS_trans_sf"/>
</dbReference>
<feature type="non-terminal residue" evidence="4">
    <location>
        <position position="527"/>
    </location>
</feature>
<keyword evidence="5" id="KW-1185">Reference proteome</keyword>
<name>A0A8J1TC42_OWEFU</name>
<reference evidence="4" key="1">
    <citation type="submission" date="2022-03" db="EMBL/GenBank/DDBJ databases">
        <authorList>
            <person name="Martin C."/>
        </authorList>
    </citation>
    <scope>NUCLEOTIDE SEQUENCE</scope>
</reference>
<evidence type="ECO:0000256" key="2">
    <source>
        <dbReference type="ARBA" id="ARBA00022989"/>
    </source>
</evidence>
<gene>
    <name evidence="4" type="ORF">OFUS_LOCUS23434</name>
</gene>
<dbReference type="PANTHER" id="PTHR23121:SF9">
    <property type="entry name" value="SODIUM-DEPENDENT GLUCOSE TRANSPORTER 1"/>
    <property type="match status" value="1"/>
</dbReference>